<comment type="caution">
    <text evidence="1">The sequence shown here is derived from an EMBL/GenBank/DDBJ whole genome shotgun (WGS) entry which is preliminary data.</text>
</comment>
<reference evidence="1 2" key="2">
    <citation type="submission" date="2016-08" db="EMBL/GenBank/DDBJ databases">
        <title>Pervasive Adenine N6-methylation of Active Genes in Fungi.</title>
        <authorList>
            <consortium name="DOE Joint Genome Institute"/>
            <person name="Mondo S.J."/>
            <person name="Dannebaum R.O."/>
            <person name="Kuo R.C."/>
            <person name="Labutti K."/>
            <person name="Haridas S."/>
            <person name="Kuo A."/>
            <person name="Salamov A."/>
            <person name="Ahrendt S.R."/>
            <person name="Lipzen A."/>
            <person name="Sullivan W."/>
            <person name="Andreopoulos W.B."/>
            <person name="Clum A."/>
            <person name="Lindquist E."/>
            <person name="Daum C."/>
            <person name="Ramamoorthy G.K."/>
            <person name="Gryganskyi A."/>
            <person name="Culley D."/>
            <person name="Magnuson J.K."/>
            <person name="James T.Y."/>
            <person name="O'Malley M.A."/>
            <person name="Stajich J.E."/>
            <person name="Spatafora J.W."/>
            <person name="Visel A."/>
            <person name="Grigoriev I.V."/>
        </authorList>
    </citation>
    <scope>NUCLEOTIDE SEQUENCE [LARGE SCALE GENOMIC DNA]</scope>
    <source>
        <strain evidence="1 2">S4</strain>
    </source>
</reference>
<reference evidence="1 2" key="1">
    <citation type="submission" date="2016-08" db="EMBL/GenBank/DDBJ databases">
        <title>A Parts List for Fungal Cellulosomes Revealed by Comparative Genomics.</title>
        <authorList>
            <consortium name="DOE Joint Genome Institute"/>
            <person name="Haitjema C.H."/>
            <person name="Gilmore S.P."/>
            <person name="Henske J.K."/>
            <person name="Solomon K.V."/>
            <person name="De Groot R."/>
            <person name="Kuo A."/>
            <person name="Mondo S.J."/>
            <person name="Salamov A.A."/>
            <person name="Labutti K."/>
            <person name="Zhao Z."/>
            <person name="Chiniquy J."/>
            <person name="Barry K."/>
            <person name="Brewer H.M."/>
            <person name="Purvine S.O."/>
            <person name="Wright A.T."/>
            <person name="Boxma B."/>
            <person name="Van Alen T."/>
            <person name="Hackstein J.H."/>
            <person name="Baker S.E."/>
            <person name="Grigoriev I.V."/>
            <person name="O'Malley M.A."/>
        </authorList>
    </citation>
    <scope>NUCLEOTIDE SEQUENCE [LARGE SCALE GENOMIC DNA]</scope>
    <source>
        <strain evidence="1 2">S4</strain>
    </source>
</reference>
<dbReference type="AlphaFoldDB" id="A0A1Y1XQG2"/>
<evidence type="ECO:0000313" key="2">
    <source>
        <dbReference type="Proteomes" id="UP000193944"/>
    </source>
</evidence>
<dbReference type="EMBL" id="MCFG01000004">
    <property type="protein sequence ID" value="ORX87905.1"/>
    <property type="molecule type" value="Genomic_DNA"/>
</dbReference>
<name>A0A1Y1XQG2_9FUNG</name>
<accession>A0A1Y1XQG2</accession>
<evidence type="ECO:0000313" key="1">
    <source>
        <dbReference type="EMBL" id="ORX87905.1"/>
    </source>
</evidence>
<dbReference type="Proteomes" id="UP000193944">
    <property type="component" value="Unassembled WGS sequence"/>
</dbReference>
<proteinExistence type="predicted"/>
<protein>
    <submittedName>
        <fullName evidence="1">Uncharacterized protein</fullName>
    </submittedName>
</protein>
<organism evidence="1 2">
    <name type="scientific">Anaeromyces robustus</name>
    <dbReference type="NCBI Taxonomy" id="1754192"/>
    <lineage>
        <taxon>Eukaryota</taxon>
        <taxon>Fungi</taxon>
        <taxon>Fungi incertae sedis</taxon>
        <taxon>Chytridiomycota</taxon>
        <taxon>Chytridiomycota incertae sedis</taxon>
        <taxon>Neocallimastigomycetes</taxon>
        <taxon>Neocallimastigales</taxon>
        <taxon>Neocallimastigaceae</taxon>
        <taxon>Anaeromyces</taxon>
    </lineage>
</organism>
<sequence>MITYDEILIIKDVIANTSKLIFGVENKNKCILNNVPDLTHEKTEDYHQRIDRKLDKILSSSVNSHMNLEHFYLLLKSRLETISDHLDHNDFQKMNMTDTINEMMYGVSTSKVGAVYCRHLLVEGYQNVFKNEKHAKKYLNIYRDSLHIVILYSFDNIEQYINDNLVNDTVKKNLDSILGKMTNFHKSPLISAFSYRLESIDHRRNDRITLIKKSNEPHIKKYKF</sequence>
<gene>
    <name evidence="1" type="ORF">BCR32DRAFT_274115</name>
</gene>
<keyword evidence="2" id="KW-1185">Reference proteome</keyword>